<gene>
    <name evidence="3" type="ORF">APZ42_025632</name>
</gene>
<evidence type="ECO:0000313" key="2">
    <source>
        <dbReference type="EMBL" id="JAI76687.1"/>
    </source>
</evidence>
<feature type="transmembrane region" description="Helical" evidence="1">
    <location>
        <begin position="148"/>
        <end position="170"/>
    </location>
</feature>
<protein>
    <submittedName>
        <fullName evidence="2">Uncharacterized protein</fullName>
    </submittedName>
</protein>
<reference evidence="2" key="1">
    <citation type="submission" date="2015-10" db="EMBL/GenBank/DDBJ databases">
        <title>Daphnia magna gene sets from two clonal populations assembled and annotated with EvidentialGene.</title>
        <authorList>
            <person name="Gilbert D."/>
            <person name="Podicheti R."/>
            <person name="Orsini L."/>
            <person name="Colbourne J."/>
            <person name="Pfrender M."/>
        </authorList>
    </citation>
    <scope>NUCLEOTIDE SEQUENCE</scope>
</reference>
<reference evidence="2" key="2">
    <citation type="submission" date="2015-10" db="EMBL/GenBank/DDBJ databases">
        <authorList>
            <person name="Gilbert D.G."/>
        </authorList>
    </citation>
    <scope>NUCLEOTIDE SEQUENCE</scope>
</reference>
<evidence type="ECO:0000256" key="1">
    <source>
        <dbReference type="SAM" id="Phobius"/>
    </source>
</evidence>
<dbReference type="EMBL" id="LRGB01001921">
    <property type="protein sequence ID" value="KZS10007.1"/>
    <property type="molecule type" value="Genomic_DNA"/>
</dbReference>
<reference evidence="3 4" key="3">
    <citation type="submission" date="2016-03" db="EMBL/GenBank/DDBJ databases">
        <title>EvidentialGene: Evidence-directed Construction of Genes on Genomes.</title>
        <authorList>
            <person name="Gilbert D.G."/>
            <person name="Choi J.-H."/>
            <person name="Mockaitis K."/>
            <person name="Colbourne J."/>
            <person name="Pfrender M."/>
        </authorList>
    </citation>
    <scope>NUCLEOTIDE SEQUENCE [LARGE SCALE GENOMIC DNA]</scope>
    <source>
        <strain evidence="3 4">Xinb3</strain>
        <tissue evidence="3">Complete organism</tissue>
    </source>
</reference>
<proteinExistence type="predicted"/>
<evidence type="ECO:0000313" key="4">
    <source>
        <dbReference type="Proteomes" id="UP000076858"/>
    </source>
</evidence>
<sequence>MTFNGSQDHSLCKTFSWFADIKRSSWPRMERIVVLCVTDETLVSLFSTCSGLGHCGALRNPYEMWTRVVSKEMEGWAHRLLDIGNNETRHGIEAVQHQSVAAPVDDGVGRDLRSALTTRNLSLAVRSGISRLFGFPSKSAYFAFWKKLFLFDVVANVARVGGSLFLYVFAPHLYQSLPGGLIG</sequence>
<dbReference type="Proteomes" id="UP000076858">
    <property type="component" value="Unassembled WGS sequence"/>
</dbReference>
<organism evidence="2">
    <name type="scientific">Daphnia magna</name>
    <dbReference type="NCBI Taxonomy" id="35525"/>
    <lineage>
        <taxon>Eukaryota</taxon>
        <taxon>Metazoa</taxon>
        <taxon>Ecdysozoa</taxon>
        <taxon>Arthropoda</taxon>
        <taxon>Crustacea</taxon>
        <taxon>Branchiopoda</taxon>
        <taxon>Diplostraca</taxon>
        <taxon>Cladocera</taxon>
        <taxon>Anomopoda</taxon>
        <taxon>Daphniidae</taxon>
        <taxon>Daphnia</taxon>
    </lineage>
</organism>
<name>A0A0P4X8F1_9CRUS</name>
<dbReference type="EMBL" id="GDIP01246714">
    <property type="protein sequence ID" value="JAI76687.1"/>
    <property type="molecule type" value="Transcribed_RNA"/>
</dbReference>
<keyword evidence="1" id="KW-0812">Transmembrane</keyword>
<keyword evidence="1" id="KW-1133">Transmembrane helix</keyword>
<keyword evidence="1" id="KW-0472">Membrane</keyword>
<keyword evidence="4" id="KW-1185">Reference proteome</keyword>
<dbReference type="AlphaFoldDB" id="A0A0P4X8F1"/>
<evidence type="ECO:0000313" key="3">
    <source>
        <dbReference type="EMBL" id="KZS10007.1"/>
    </source>
</evidence>
<accession>A0A0P4X8F1</accession>